<name>A0A9W6GD80_9ACTN</name>
<organism evidence="2 3">
    <name type="scientific">Glycomyces algeriensis</name>
    <dbReference type="NCBI Taxonomy" id="256037"/>
    <lineage>
        <taxon>Bacteria</taxon>
        <taxon>Bacillati</taxon>
        <taxon>Actinomycetota</taxon>
        <taxon>Actinomycetes</taxon>
        <taxon>Glycomycetales</taxon>
        <taxon>Glycomycetaceae</taxon>
        <taxon>Glycomyces</taxon>
    </lineage>
</organism>
<evidence type="ECO:0000256" key="1">
    <source>
        <dbReference type="SAM" id="MobiDB-lite"/>
    </source>
</evidence>
<feature type="region of interest" description="Disordered" evidence="1">
    <location>
        <begin position="76"/>
        <end position="106"/>
    </location>
</feature>
<dbReference type="AlphaFoldDB" id="A0A9W6GD80"/>
<accession>A0A9W6GD80</accession>
<feature type="region of interest" description="Disordered" evidence="1">
    <location>
        <begin position="1"/>
        <end position="26"/>
    </location>
</feature>
<sequence length="141" mass="15306">MCAKELPPWTTRAQARARSDRSEATPRTVFQAVQRDSMLARSAAGSLMAAGSPAASRRSFMGTLTAAVPMNMTRASTRASRIHGDAERSSENQFRTSAAPVKSTEPRNAVMNQPLRITLLMRCIAAIQPRSSRTFRPGITA</sequence>
<gene>
    <name evidence="2" type="ORF">GALLR39Z86_45070</name>
</gene>
<evidence type="ECO:0000313" key="2">
    <source>
        <dbReference type="EMBL" id="GLI44657.1"/>
    </source>
</evidence>
<keyword evidence="3" id="KW-1185">Reference proteome</keyword>
<dbReference type="Proteomes" id="UP001144313">
    <property type="component" value="Unassembled WGS sequence"/>
</dbReference>
<proteinExistence type="predicted"/>
<dbReference type="EMBL" id="BSDT01000001">
    <property type="protein sequence ID" value="GLI44657.1"/>
    <property type="molecule type" value="Genomic_DNA"/>
</dbReference>
<protein>
    <submittedName>
        <fullName evidence="2">Uncharacterized protein</fullName>
    </submittedName>
</protein>
<reference evidence="2" key="1">
    <citation type="submission" date="2022-12" db="EMBL/GenBank/DDBJ databases">
        <title>Reference genome sequencing for broad-spectrum identification of bacterial and archaeal isolates by mass spectrometry.</title>
        <authorList>
            <person name="Sekiguchi Y."/>
            <person name="Tourlousse D.M."/>
        </authorList>
    </citation>
    <scope>NUCLEOTIDE SEQUENCE</scope>
    <source>
        <strain evidence="2">LLR39Z86</strain>
    </source>
</reference>
<comment type="caution">
    <text evidence="2">The sequence shown here is derived from an EMBL/GenBank/DDBJ whole genome shotgun (WGS) entry which is preliminary data.</text>
</comment>
<evidence type="ECO:0000313" key="3">
    <source>
        <dbReference type="Proteomes" id="UP001144313"/>
    </source>
</evidence>